<dbReference type="PIRSF" id="PIRSF006324">
    <property type="entry name" value="LeuE"/>
    <property type="match status" value="1"/>
</dbReference>
<dbReference type="GO" id="GO:0015190">
    <property type="term" value="F:L-leucine transmembrane transporter activity"/>
    <property type="evidence" value="ECO:0007669"/>
    <property type="project" value="TreeGrafter"/>
</dbReference>
<evidence type="ECO:0000313" key="8">
    <source>
        <dbReference type="EMBL" id="RJF97227.1"/>
    </source>
</evidence>
<evidence type="ECO:0000313" key="9">
    <source>
        <dbReference type="Proteomes" id="UP000265955"/>
    </source>
</evidence>
<evidence type="ECO:0000256" key="4">
    <source>
        <dbReference type="ARBA" id="ARBA00022692"/>
    </source>
</evidence>
<dbReference type="Pfam" id="PF01810">
    <property type="entry name" value="LysE"/>
    <property type="match status" value="1"/>
</dbReference>
<dbReference type="PANTHER" id="PTHR30086:SF15">
    <property type="entry name" value="LEUCINE EFFLUX PROTEIN"/>
    <property type="match status" value="1"/>
</dbReference>
<dbReference type="GO" id="GO:0005886">
    <property type="term" value="C:plasma membrane"/>
    <property type="evidence" value="ECO:0007669"/>
    <property type="project" value="UniProtKB-SubCell"/>
</dbReference>
<feature type="transmembrane region" description="Helical" evidence="7">
    <location>
        <begin position="47"/>
        <end position="70"/>
    </location>
</feature>
<keyword evidence="9" id="KW-1185">Reference proteome</keyword>
<keyword evidence="5 7" id="KW-1133">Transmembrane helix</keyword>
<evidence type="ECO:0000256" key="6">
    <source>
        <dbReference type="ARBA" id="ARBA00023136"/>
    </source>
</evidence>
<evidence type="ECO:0000256" key="7">
    <source>
        <dbReference type="SAM" id="Phobius"/>
    </source>
</evidence>
<name>A0A3A3FLW7_9BURK</name>
<evidence type="ECO:0000256" key="3">
    <source>
        <dbReference type="ARBA" id="ARBA00022475"/>
    </source>
</evidence>
<accession>A0A3A3FLW7</accession>
<dbReference type="RefSeq" id="WP_119767178.1">
    <property type="nucleotide sequence ID" value="NZ_QYUO01000001.1"/>
</dbReference>
<proteinExistence type="inferred from homology"/>
<reference evidence="9" key="1">
    <citation type="submission" date="2018-09" db="EMBL/GenBank/DDBJ databases">
        <authorList>
            <person name="Zhu H."/>
        </authorList>
    </citation>
    <scope>NUCLEOTIDE SEQUENCE [LARGE SCALE GENOMIC DNA]</scope>
    <source>
        <strain evidence="9">K1R23-30</strain>
    </source>
</reference>
<feature type="transmembrane region" description="Helical" evidence="7">
    <location>
        <begin position="154"/>
        <end position="176"/>
    </location>
</feature>
<dbReference type="NCBIfam" id="NF008201">
    <property type="entry name" value="PRK10958.1"/>
    <property type="match status" value="1"/>
</dbReference>
<dbReference type="InterPro" id="IPR001123">
    <property type="entry name" value="LeuE-type"/>
</dbReference>
<feature type="transmembrane region" description="Helical" evidence="7">
    <location>
        <begin position="13"/>
        <end position="35"/>
    </location>
</feature>
<comment type="caution">
    <text evidence="8">The sequence shown here is derived from an EMBL/GenBank/DDBJ whole genome shotgun (WGS) entry which is preliminary data.</text>
</comment>
<sequence length="210" mass="22144">MNAAFHAIGITDVWQMIAATMVFLMLPGPGTFCVLTSTGQRGMRSGYVSLIGLMAGDAVLMLLAAIGVAALLQANPLVFKGLQYLGAVYLAWLGFKLLTAKAGQDATVVPFSNVADFRRGFLVTLINPKAIVFYMAFFPLFIDPATQQGATTFLAMGAVISCCTLFYGSLLVIAGNAATKRLAGNRRIAAFASRAAGVFLIGFGIKLTTN</sequence>
<feature type="transmembrane region" description="Helical" evidence="7">
    <location>
        <begin position="82"/>
        <end position="99"/>
    </location>
</feature>
<evidence type="ECO:0000256" key="2">
    <source>
        <dbReference type="ARBA" id="ARBA00007928"/>
    </source>
</evidence>
<dbReference type="EMBL" id="QYUO01000001">
    <property type="protein sequence ID" value="RJF97227.1"/>
    <property type="molecule type" value="Genomic_DNA"/>
</dbReference>
<gene>
    <name evidence="8" type="primary">leuE</name>
    <name evidence="8" type="ORF">D3871_00770</name>
</gene>
<keyword evidence="3" id="KW-1003">Cell membrane</keyword>
<evidence type="ECO:0000256" key="5">
    <source>
        <dbReference type="ARBA" id="ARBA00022989"/>
    </source>
</evidence>
<dbReference type="AlphaFoldDB" id="A0A3A3FLW7"/>
<dbReference type="GO" id="GO:0015820">
    <property type="term" value="P:L-leucine transport"/>
    <property type="evidence" value="ECO:0007669"/>
    <property type="project" value="TreeGrafter"/>
</dbReference>
<dbReference type="Proteomes" id="UP000265955">
    <property type="component" value="Unassembled WGS sequence"/>
</dbReference>
<evidence type="ECO:0000256" key="1">
    <source>
        <dbReference type="ARBA" id="ARBA00004651"/>
    </source>
</evidence>
<dbReference type="PANTHER" id="PTHR30086">
    <property type="entry name" value="ARGININE EXPORTER PROTEIN ARGO"/>
    <property type="match status" value="1"/>
</dbReference>
<feature type="transmembrane region" description="Helical" evidence="7">
    <location>
        <begin position="188"/>
        <end position="205"/>
    </location>
</feature>
<comment type="similarity">
    <text evidence="2">Belongs to the Rht family.</text>
</comment>
<organism evidence="8 9">
    <name type="scientific">Noviherbaspirillum saxi</name>
    <dbReference type="NCBI Taxonomy" id="2320863"/>
    <lineage>
        <taxon>Bacteria</taxon>
        <taxon>Pseudomonadati</taxon>
        <taxon>Pseudomonadota</taxon>
        <taxon>Betaproteobacteria</taxon>
        <taxon>Burkholderiales</taxon>
        <taxon>Oxalobacteraceae</taxon>
        <taxon>Noviherbaspirillum</taxon>
    </lineage>
</organism>
<comment type="subcellular location">
    <subcellularLocation>
        <location evidence="1">Cell membrane</location>
        <topology evidence="1">Multi-pass membrane protein</topology>
    </subcellularLocation>
</comment>
<feature type="transmembrane region" description="Helical" evidence="7">
    <location>
        <begin position="120"/>
        <end position="142"/>
    </location>
</feature>
<dbReference type="OrthoDB" id="9804822at2"/>
<protein>
    <submittedName>
        <fullName evidence="8">Leucine efflux protein LeuE</fullName>
    </submittedName>
</protein>
<keyword evidence="6 7" id="KW-0472">Membrane</keyword>
<keyword evidence="4 7" id="KW-0812">Transmembrane</keyword>